<evidence type="ECO:0000256" key="1">
    <source>
        <dbReference type="SAM" id="Phobius"/>
    </source>
</evidence>
<evidence type="ECO:0000259" key="2">
    <source>
        <dbReference type="Pfam" id="PF07331"/>
    </source>
</evidence>
<keyword evidence="4" id="KW-1185">Reference proteome</keyword>
<sequence>MYDRIFAGTGLLLSGLVVWAALAIEVPFQYEPLGPKAFPIILATLLAISCLWLLIKPDADSWKPSGSLLLKLGSALVAMYLYARLYEPAGFIIATTLVGGYFCWAFGQKPLKAGAYALVMSVLSYFLLTSALQLNVPLGTLFGG</sequence>
<feature type="transmembrane region" description="Helical" evidence="1">
    <location>
        <begin position="114"/>
        <end position="134"/>
    </location>
</feature>
<organism evidence="3 4">
    <name type="scientific">Aestuariirhabdus litorea</name>
    <dbReference type="NCBI Taxonomy" id="2528527"/>
    <lineage>
        <taxon>Bacteria</taxon>
        <taxon>Pseudomonadati</taxon>
        <taxon>Pseudomonadota</taxon>
        <taxon>Gammaproteobacteria</taxon>
        <taxon>Oceanospirillales</taxon>
        <taxon>Aestuariirhabdaceae</taxon>
        <taxon>Aestuariirhabdus</taxon>
    </lineage>
</organism>
<gene>
    <name evidence="3" type="ORF">D0544_03540</name>
</gene>
<dbReference type="Proteomes" id="UP000280792">
    <property type="component" value="Unassembled WGS sequence"/>
</dbReference>
<evidence type="ECO:0000313" key="4">
    <source>
        <dbReference type="Proteomes" id="UP000280792"/>
    </source>
</evidence>
<feature type="transmembrane region" description="Helical" evidence="1">
    <location>
        <begin position="33"/>
        <end position="55"/>
    </location>
</feature>
<reference evidence="3 4" key="1">
    <citation type="submission" date="2018-08" db="EMBL/GenBank/DDBJ databases">
        <authorList>
            <person name="Khan S.A."/>
        </authorList>
    </citation>
    <scope>NUCLEOTIDE SEQUENCE [LARGE SCALE GENOMIC DNA]</scope>
    <source>
        <strain evidence="3 4">GTF-13</strain>
    </source>
</reference>
<dbReference type="AlphaFoldDB" id="A0A3P3VRQ4"/>
<proteinExistence type="predicted"/>
<dbReference type="Pfam" id="PF07331">
    <property type="entry name" value="TctB"/>
    <property type="match status" value="1"/>
</dbReference>
<dbReference type="EMBL" id="QWEZ01000001">
    <property type="protein sequence ID" value="RRJ84199.1"/>
    <property type="molecule type" value="Genomic_DNA"/>
</dbReference>
<name>A0A3P3VRQ4_9GAMM</name>
<comment type="caution">
    <text evidence="3">The sequence shown here is derived from an EMBL/GenBank/DDBJ whole genome shotgun (WGS) entry which is preliminary data.</text>
</comment>
<accession>A0A3P3VRQ4</accession>
<protein>
    <submittedName>
        <fullName evidence="3">Tripartite tricarboxylate transporter TctB family protein</fullName>
    </submittedName>
</protein>
<dbReference type="InterPro" id="IPR009936">
    <property type="entry name" value="DUF1468"/>
</dbReference>
<evidence type="ECO:0000313" key="3">
    <source>
        <dbReference type="EMBL" id="RRJ84199.1"/>
    </source>
</evidence>
<keyword evidence="1" id="KW-0472">Membrane</keyword>
<keyword evidence="1" id="KW-1133">Transmembrane helix</keyword>
<reference evidence="3 4" key="2">
    <citation type="submission" date="2018-12" db="EMBL/GenBank/DDBJ databases">
        <title>Simiduia agarivorans gen. nov., sp. nov., a marine, agarolytic bacterium isolated from shallow coastal water from Keelung, Taiwan.</title>
        <authorList>
            <person name="Shieh W.Y."/>
        </authorList>
    </citation>
    <scope>NUCLEOTIDE SEQUENCE [LARGE SCALE GENOMIC DNA]</scope>
    <source>
        <strain evidence="3 4">GTF-13</strain>
    </source>
</reference>
<feature type="transmembrane region" description="Helical" evidence="1">
    <location>
        <begin position="67"/>
        <end position="83"/>
    </location>
</feature>
<feature type="domain" description="DUF1468" evidence="2">
    <location>
        <begin position="9"/>
        <end position="137"/>
    </location>
</feature>
<feature type="transmembrane region" description="Helical" evidence="1">
    <location>
        <begin position="89"/>
        <end position="107"/>
    </location>
</feature>
<keyword evidence="1" id="KW-0812">Transmembrane</keyword>